<protein>
    <recommendedName>
        <fullName evidence="2">Immunoglobulin V-set domain-containing protein</fullName>
    </recommendedName>
</protein>
<dbReference type="Pfam" id="PF07686">
    <property type="entry name" value="V-set"/>
    <property type="match status" value="1"/>
</dbReference>
<evidence type="ECO:0000313" key="3">
    <source>
        <dbReference type="Ensembl" id="ENSTGUP00000032385.1"/>
    </source>
</evidence>
<evidence type="ECO:0000313" key="4">
    <source>
        <dbReference type="Proteomes" id="UP000007754"/>
    </source>
</evidence>
<dbReference type="InterPro" id="IPR013783">
    <property type="entry name" value="Ig-like_fold"/>
</dbReference>
<reference evidence="3" key="3">
    <citation type="submission" date="2025-09" db="UniProtKB">
        <authorList>
            <consortium name="Ensembl"/>
        </authorList>
    </citation>
    <scope>IDENTIFICATION</scope>
</reference>
<keyword evidence="4" id="KW-1185">Reference proteome</keyword>
<reference evidence="3 4" key="1">
    <citation type="journal article" date="2010" name="Nature">
        <title>The genome of a songbird.</title>
        <authorList>
            <person name="Warren W.C."/>
            <person name="Clayton D.F."/>
            <person name="Ellegren H."/>
            <person name="Arnold A.P."/>
            <person name="Hillier L.W."/>
            <person name="Kunstner A."/>
            <person name="Searle S."/>
            <person name="White S."/>
            <person name="Vilella A.J."/>
            <person name="Fairley S."/>
            <person name="Heger A."/>
            <person name="Kong L."/>
            <person name="Ponting C.P."/>
            <person name="Jarvis E.D."/>
            <person name="Mello C.V."/>
            <person name="Minx P."/>
            <person name="Lovell P."/>
            <person name="Velho T.A."/>
            <person name="Ferris M."/>
            <person name="Balakrishnan C.N."/>
            <person name="Sinha S."/>
            <person name="Blatti C."/>
            <person name="London S.E."/>
            <person name="Li Y."/>
            <person name="Lin Y.C."/>
            <person name="George J."/>
            <person name="Sweedler J."/>
            <person name="Southey B."/>
            <person name="Gunaratne P."/>
            <person name="Watson M."/>
            <person name="Nam K."/>
            <person name="Backstrom N."/>
            <person name="Smeds L."/>
            <person name="Nabholz B."/>
            <person name="Itoh Y."/>
            <person name="Whitney O."/>
            <person name="Pfenning A.R."/>
            <person name="Howard J."/>
            <person name="Volker M."/>
            <person name="Skinner B.M."/>
            <person name="Griffin D.K."/>
            <person name="Ye L."/>
            <person name="McLaren W.M."/>
            <person name="Flicek P."/>
            <person name="Quesada V."/>
            <person name="Velasco G."/>
            <person name="Lopez-Otin C."/>
            <person name="Puente X.S."/>
            <person name="Olender T."/>
            <person name="Lancet D."/>
            <person name="Smit A.F."/>
            <person name="Hubley R."/>
            <person name="Konkel M.K."/>
            <person name="Walker J.A."/>
            <person name="Batzer M.A."/>
            <person name="Gu W."/>
            <person name="Pollock D.D."/>
            <person name="Chen L."/>
            <person name="Cheng Z."/>
            <person name="Eichler E.E."/>
            <person name="Stapley J."/>
            <person name="Slate J."/>
            <person name="Ekblom R."/>
            <person name="Birkhead T."/>
            <person name="Burke T."/>
            <person name="Burt D."/>
            <person name="Scharff C."/>
            <person name="Adam I."/>
            <person name="Richard H."/>
            <person name="Sultan M."/>
            <person name="Soldatov A."/>
            <person name="Lehrach H."/>
            <person name="Edwards S.V."/>
            <person name="Yang S.P."/>
            <person name="Li X."/>
            <person name="Graves T."/>
            <person name="Fulton L."/>
            <person name="Nelson J."/>
            <person name="Chinwalla A."/>
            <person name="Hou S."/>
            <person name="Mardis E.R."/>
            <person name="Wilson R.K."/>
        </authorList>
    </citation>
    <scope>NUCLEOTIDE SEQUENCE [LARGE SCALE GENOMIC DNA]</scope>
</reference>
<dbReference type="InParanoid" id="A0A674H9V1"/>
<reference evidence="3" key="2">
    <citation type="submission" date="2025-08" db="UniProtKB">
        <authorList>
            <consortium name="Ensembl"/>
        </authorList>
    </citation>
    <scope>IDENTIFICATION</scope>
</reference>
<feature type="domain" description="Immunoglobulin V-set" evidence="2">
    <location>
        <begin position="47"/>
        <end position="113"/>
    </location>
</feature>
<sequence length="132" mass="14612">PLLLSQLCSLFLLLLPSAELSALRLSSECVGQESLNLLQWMFICHSFTAMYWFVRHSKKNSSLTLLASAIEGGNAAVEKGFESHFKSSKIKGDSITLSIEHAFLNDSGTYYCAESAALPIPGYHIRPDWSKQ</sequence>
<dbReference type="InterPro" id="IPR013106">
    <property type="entry name" value="Ig_V-set"/>
</dbReference>
<organism evidence="3 4">
    <name type="scientific">Taeniopygia guttata</name>
    <name type="common">Zebra finch</name>
    <name type="synonym">Poephila guttata</name>
    <dbReference type="NCBI Taxonomy" id="59729"/>
    <lineage>
        <taxon>Eukaryota</taxon>
        <taxon>Metazoa</taxon>
        <taxon>Chordata</taxon>
        <taxon>Craniata</taxon>
        <taxon>Vertebrata</taxon>
        <taxon>Euteleostomi</taxon>
        <taxon>Archelosauria</taxon>
        <taxon>Archosauria</taxon>
        <taxon>Dinosauria</taxon>
        <taxon>Saurischia</taxon>
        <taxon>Theropoda</taxon>
        <taxon>Coelurosauria</taxon>
        <taxon>Aves</taxon>
        <taxon>Neognathae</taxon>
        <taxon>Neoaves</taxon>
        <taxon>Telluraves</taxon>
        <taxon>Australaves</taxon>
        <taxon>Passeriformes</taxon>
        <taxon>Passeroidea</taxon>
        <taxon>Estrildidae</taxon>
        <taxon>Estrildinae</taxon>
        <taxon>Taeniopygia</taxon>
    </lineage>
</organism>
<name>A0A674H9V1_TAEGU</name>
<dbReference type="SUPFAM" id="SSF48726">
    <property type="entry name" value="Immunoglobulin"/>
    <property type="match status" value="1"/>
</dbReference>
<dbReference type="Proteomes" id="UP000007754">
    <property type="component" value="Chromosome 1"/>
</dbReference>
<dbReference type="CDD" id="cd00099">
    <property type="entry name" value="IgV"/>
    <property type="match status" value="1"/>
</dbReference>
<accession>A0A674H9V1</accession>
<feature type="chain" id="PRO_5025414236" description="Immunoglobulin V-set domain-containing protein" evidence="1">
    <location>
        <begin position="23"/>
        <end position="132"/>
    </location>
</feature>
<dbReference type="GeneTree" id="ENSGT01030000235295"/>
<proteinExistence type="predicted"/>
<dbReference type="AlphaFoldDB" id="A0A674H9V1"/>
<dbReference type="InterPro" id="IPR036179">
    <property type="entry name" value="Ig-like_dom_sf"/>
</dbReference>
<evidence type="ECO:0000259" key="2">
    <source>
        <dbReference type="Pfam" id="PF07686"/>
    </source>
</evidence>
<keyword evidence="1" id="KW-0732">Signal</keyword>
<dbReference type="Ensembl" id="ENSTGUT00000040668.1">
    <property type="protein sequence ID" value="ENSTGUP00000032385.1"/>
    <property type="gene ID" value="ENSTGUG00000027950.1"/>
</dbReference>
<feature type="signal peptide" evidence="1">
    <location>
        <begin position="1"/>
        <end position="22"/>
    </location>
</feature>
<evidence type="ECO:0000256" key="1">
    <source>
        <dbReference type="SAM" id="SignalP"/>
    </source>
</evidence>
<dbReference type="Gene3D" id="2.60.40.10">
    <property type="entry name" value="Immunoglobulins"/>
    <property type="match status" value="1"/>
</dbReference>